<keyword evidence="3" id="KW-1185">Reference proteome</keyword>
<evidence type="ECO:0000313" key="2">
    <source>
        <dbReference type="EMBL" id="SFP15585.1"/>
    </source>
</evidence>
<feature type="transmembrane region" description="Helical" evidence="1">
    <location>
        <begin position="28"/>
        <end position="48"/>
    </location>
</feature>
<evidence type="ECO:0000256" key="1">
    <source>
        <dbReference type="SAM" id="Phobius"/>
    </source>
</evidence>
<dbReference type="EMBL" id="FOXH01000001">
    <property type="protein sequence ID" value="SFP15585.1"/>
    <property type="molecule type" value="Genomic_DNA"/>
</dbReference>
<feature type="transmembrane region" description="Helical" evidence="1">
    <location>
        <begin position="79"/>
        <end position="96"/>
    </location>
</feature>
<keyword evidence="1" id="KW-1133">Transmembrane helix</keyword>
<accession>A0A1I5N102</accession>
<keyword evidence="1" id="KW-0472">Membrane</keyword>
<dbReference type="RefSeq" id="WP_092011697.1">
    <property type="nucleotide sequence ID" value="NZ_FOXH01000001.1"/>
</dbReference>
<reference evidence="2 3" key="1">
    <citation type="submission" date="2016-10" db="EMBL/GenBank/DDBJ databases">
        <authorList>
            <person name="de Groot N.N."/>
        </authorList>
    </citation>
    <scope>NUCLEOTIDE SEQUENCE [LARGE SCALE GENOMIC DNA]</scope>
    <source>
        <strain evidence="3">E92,LMG 26720,CCM 7988</strain>
    </source>
</reference>
<gene>
    <name evidence="2" type="ORF">SAMN04515674_101553</name>
</gene>
<proteinExistence type="predicted"/>
<dbReference type="Proteomes" id="UP000199306">
    <property type="component" value="Unassembled WGS sequence"/>
</dbReference>
<organism evidence="2 3">
    <name type="scientific">Pseudarcicella hirudinis</name>
    <dbReference type="NCBI Taxonomy" id="1079859"/>
    <lineage>
        <taxon>Bacteria</taxon>
        <taxon>Pseudomonadati</taxon>
        <taxon>Bacteroidota</taxon>
        <taxon>Cytophagia</taxon>
        <taxon>Cytophagales</taxon>
        <taxon>Flectobacillaceae</taxon>
        <taxon>Pseudarcicella</taxon>
    </lineage>
</organism>
<protein>
    <submittedName>
        <fullName evidence="2">Uncharacterized protein</fullName>
    </submittedName>
</protein>
<feature type="transmembrane region" description="Helical" evidence="1">
    <location>
        <begin position="55"/>
        <end position="73"/>
    </location>
</feature>
<dbReference type="OrthoDB" id="965312at2"/>
<dbReference type="AlphaFoldDB" id="A0A1I5N102"/>
<dbReference type="STRING" id="1079859.SAMN04515674_101553"/>
<keyword evidence="1" id="KW-0812">Transmembrane</keyword>
<evidence type="ECO:0000313" key="3">
    <source>
        <dbReference type="Proteomes" id="UP000199306"/>
    </source>
</evidence>
<sequence length="97" mass="10884">MIAFYLTFLGIYLYYANSKYFPDYLVRIPLLKSIGFLPVLSGTILFVYQWDWASGLLLSLTVVVLSLSLIQLSAVLGKAYFIGLIVMIHGFVILGNL</sequence>
<name>A0A1I5N102_9BACT</name>